<evidence type="ECO:0000313" key="2">
    <source>
        <dbReference type="EMBL" id="KAL1562278.1"/>
    </source>
</evidence>
<dbReference type="Proteomes" id="UP001567538">
    <property type="component" value="Unassembled WGS sequence"/>
</dbReference>
<organism evidence="2 3">
    <name type="scientific">Salvia divinorum</name>
    <name type="common">Maria pastora</name>
    <name type="synonym">Diviner's sage</name>
    <dbReference type="NCBI Taxonomy" id="28513"/>
    <lineage>
        <taxon>Eukaryota</taxon>
        <taxon>Viridiplantae</taxon>
        <taxon>Streptophyta</taxon>
        <taxon>Embryophyta</taxon>
        <taxon>Tracheophyta</taxon>
        <taxon>Spermatophyta</taxon>
        <taxon>Magnoliopsida</taxon>
        <taxon>eudicotyledons</taxon>
        <taxon>Gunneridae</taxon>
        <taxon>Pentapetalae</taxon>
        <taxon>asterids</taxon>
        <taxon>lamiids</taxon>
        <taxon>Lamiales</taxon>
        <taxon>Lamiaceae</taxon>
        <taxon>Nepetoideae</taxon>
        <taxon>Mentheae</taxon>
        <taxon>Salviinae</taxon>
        <taxon>Salvia</taxon>
        <taxon>Salvia subgen. Calosphace</taxon>
    </lineage>
</organism>
<dbReference type="SUPFAM" id="SSF81383">
    <property type="entry name" value="F-box domain"/>
    <property type="match status" value="1"/>
</dbReference>
<evidence type="ECO:0000259" key="1">
    <source>
        <dbReference type="PROSITE" id="PS50181"/>
    </source>
</evidence>
<proteinExistence type="predicted"/>
<dbReference type="InterPro" id="IPR006553">
    <property type="entry name" value="Leu-rich_rpt_Cys-con_subtyp"/>
</dbReference>
<dbReference type="EMBL" id="JBEAFC010000003">
    <property type="protein sequence ID" value="KAL1562278.1"/>
    <property type="molecule type" value="Genomic_DNA"/>
</dbReference>
<feature type="domain" description="F-box" evidence="1">
    <location>
        <begin position="23"/>
        <end position="69"/>
    </location>
</feature>
<dbReference type="InterPro" id="IPR032675">
    <property type="entry name" value="LRR_dom_sf"/>
</dbReference>
<dbReference type="SMART" id="SM00367">
    <property type="entry name" value="LRR_CC"/>
    <property type="match status" value="10"/>
</dbReference>
<dbReference type="AlphaFoldDB" id="A0ABD1I3B2"/>
<dbReference type="InterPro" id="IPR001810">
    <property type="entry name" value="F-box_dom"/>
</dbReference>
<dbReference type="SUPFAM" id="SSF52058">
    <property type="entry name" value="L domain-like"/>
    <property type="match status" value="1"/>
</dbReference>
<gene>
    <name evidence="2" type="primary">FBL15</name>
    <name evidence="2" type="ORF">AAHA92_04872</name>
</gene>
<dbReference type="SMART" id="SM00256">
    <property type="entry name" value="FBOX"/>
    <property type="match status" value="1"/>
</dbReference>
<dbReference type="InterPro" id="IPR036047">
    <property type="entry name" value="F-box-like_dom_sf"/>
</dbReference>
<dbReference type="Pfam" id="PF12937">
    <property type="entry name" value="F-box-like"/>
    <property type="match status" value="1"/>
</dbReference>
<accession>A0ABD1I3B2</accession>
<dbReference type="Gene3D" id="3.80.10.10">
    <property type="entry name" value="Ribonuclease Inhibitor"/>
    <property type="match status" value="5"/>
</dbReference>
<dbReference type="PANTHER" id="PTHR34709:SF57">
    <property type="entry name" value="F-BOX DOMAIN-CONTAINING PROTEIN"/>
    <property type="match status" value="1"/>
</dbReference>
<evidence type="ECO:0000313" key="3">
    <source>
        <dbReference type="Proteomes" id="UP001567538"/>
    </source>
</evidence>
<dbReference type="PROSITE" id="PS50181">
    <property type="entry name" value="FBOX"/>
    <property type="match status" value="1"/>
</dbReference>
<sequence>MAVKKSKHRARKKKHNVVSAVESKVQVYLNDHLLHKVFSSLDQIDLCRAAHVCKQWRDATYHQDFWRSLNFQNLPISAQQIVNMCQRFPNATAVNAYDTGSINSLGIQSVNLLGNLESLTLGKGRLRLNFFQALTDCHTLRSLTINDATLRNRREGVPVHHDTLHHLQIVNCRVFSVSIKCPQLETLSLKCSNMTDAVLGCPLLRDLDIATCRRLSNDAIRSAATSCPLLESLDISDCPRVTDHELLGIASSCQNLNILDASYCPFISLGSVTLSMLTVLKLHECWGITSASMADVARSPMLEVLELDNCIILDSVSLDLPCLQSTRLVRCHSLVHLNLRCTALSSITVSNCPALRTISITSNALRKLILQKLENLTTLSLQCYCLQEVDLTECESLKNCSICDVSSSGGFCHALRSLVLDSCKSLTAVTLCSMSLVSLSLGGCHSLTSLDLSCPCLENFSIDGCNYLERVKFSPVGLRSLILGICPKLSVLHIEAPEMVSLELKACGVLSEALIKCPLLKSLHASFCIQFTDDCLSAIVSSCPLIESLVLMSCPSVGTDGLAFLHCLRGLTFLDLSYTFLVHLQPVFHSCVHLKVLILQACKYLGDSSLEPLYKHNALPALCELDLSYVTTLCQSTIEELLACGRHLTHVSLNGCVNLHDVDWSSQIEKSTLTSTFNGSRSSKKKKKKKHSTLQNIVPSKEQGDRLLKSLNCVSCPNIKKVVIPAAARCIHLSLLNFSLSSNLKEVDITCSNLVTLNLSNCNSLAILKLNCPRLTTLSLQFSGIDEQAVEAAISQCNMLETLDVRCPKISPSSIETLRTACPSLKHIFSSLPTAPISGDSFSCFEL</sequence>
<dbReference type="SUPFAM" id="SSF52047">
    <property type="entry name" value="RNI-like"/>
    <property type="match status" value="2"/>
</dbReference>
<comment type="caution">
    <text evidence="2">The sequence shown here is derived from an EMBL/GenBank/DDBJ whole genome shotgun (WGS) entry which is preliminary data.</text>
</comment>
<reference evidence="2 3" key="1">
    <citation type="submission" date="2024-06" db="EMBL/GenBank/DDBJ databases">
        <title>A chromosome level genome sequence of Diviner's sage (Salvia divinorum).</title>
        <authorList>
            <person name="Ford S.A."/>
            <person name="Ro D.-K."/>
            <person name="Ness R.W."/>
            <person name="Phillips M.A."/>
        </authorList>
    </citation>
    <scope>NUCLEOTIDE SEQUENCE [LARGE SCALE GENOMIC DNA]</scope>
    <source>
        <strain evidence="2">SAF-2024a</strain>
        <tissue evidence="2">Leaf</tissue>
    </source>
</reference>
<dbReference type="InterPro" id="IPR055312">
    <property type="entry name" value="FBL15-like"/>
</dbReference>
<keyword evidence="3" id="KW-1185">Reference proteome</keyword>
<name>A0ABD1I3B2_SALDI</name>
<dbReference type="PANTHER" id="PTHR34709">
    <property type="entry name" value="OS10G0396666 PROTEIN"/>
    <property type="match status" value="1"/>
</dbReference>
<protein>
    <submittedName>
        <fullName evidence="2">F-box/LRR-repeat protein 15, variant 2</fullName>
    </submittedName>
</protein>